<evidence type="ECO:0000313" key="2">
    <source>
        <dbReference type="EMBL" id="CAB1433846.1"/>
    </source>
</evidence>
<feature type="compositionally biased region" description="Polar residues" evidence="1">
    <location>
        <begin position="1"/>
        <end position="17"/>
    </location>
</feature>
<dbReference type="AlphaFoldDB" id="A0A9N7YQL7"/>
<proteinExistence type="predicted"/>
<accession>A0A9N7YQL7</accession>
<dbReference type="EMBL" id="CADEAL010001602">
    <property type="protein sequence ID" value="CAB1433846.1"/>
    <property type="molecule type" value="Genomic_DNA"/>
</dbReference>
<name>A0A9N7YQL7_PLEPL</name>
<sequence>MNTYEHISRPESAQTNIKEIRRSDALFRSQPSESVPSEERASSIARSNAEVGRVRHTRILHVSEEKSQEPRAEEEETGGGGEGRRKRREEEAYGRAGVHLKEITTSPTVKERGRQSGRESRVTRRSGRKKTKGARNRKRD</sequence>
<feature type="region of interest" description="Disordered" evidence="1">
    <location>
        <begin position="1"/>
        <end position="140"/>
    </location>
</feature>
<dbReference type="Proteomes" id="UP001153269">
    <property type="component" value="Unassembled WGS sequence"/>
</dbReference>
<feature type="compositionally biased region" description="Basic and acidic residues" evidence="1">
    <location>
        <begin position="61"/>
        <end position="71"/>
    </location>
</feature>
<keyword evidence="3" id="KW-1185">Reference proteome</keyword>
<evidence type="ECO:0000256" key="1">
    <source>
        <dbReference type="SAM" id="MobiDB-lite"/>
    </source>
</evidence>
<protein>
    <submittedName>
        <fullName evidence="2">Uncharacterized protein</fullName>
    </submittedName>
</protein>
<reference evidence="2" key="1">
    <citation type="submission" date="2020-03" db="EMBL/GenBank/DDBJ databases">
        <authorList>
            <person name="Weist P."/>
        </authorList>
    </citation>
    <scope>NUCLEOTIDE SEQUENCE</scope>
</reference>
<feature type="compositionally biased region" description="Basic and acidic residues" evidence="1">
    <location>
        <begin position="109"/>
        <end position="122"/>
    </location>
</feature>
<comment type="caution">
    <text evidence="2">The sequence shown here is derived from an EMBL/GenBank/DDBJ whole genome shotgun (WGS) entry which is preliminary data.</text>
</comment>
<organism evidence="2 3">
    <name type="scientific">Pleuronectes platessa</name>
    <name type="common">European plaice</name>
    <dbReference type="NCBI Taxonomy" id="8262"/>
    <lineage>
        <taxon>Eukaryota</taxon>
        <taxon>Metazoa</taxon>
        <taxon>Chordata</taxon>
        <taxon>Craniata</taxon>
        <taxon>Vertebrata</taxon>
        <taxon>Euteleostomi</taxon>
        <taxon>Actinopterygii</taxon>
        <taxon>Neopterygii</taxon>
        <taxon>Teleostei</taxon>
        <taxon>Neoteleostei</taxon>
        <taxon>Acanthomorphata</taxon>
        <taxon>Carangaria</taxon>
        <taxon>Pleuronectiformes</taxon>
        <taxon>Pleuronectoidei</taxon>
        <taxon>Pleuronectidae</taxon>
        <taxon>Pleuronectes</taxon>
    </lineage>
</organism>
<feature type="compositionally biased region" description="Basic residues" evidence="1">
    <location>
        <begin position="123"/>
        <end position="140"/>
    </location>
</feature>
<evidence type="ECO:0000313" key="3">
    <source>
        <dbReference type="Proteomes" id="UP001153269"/>
    </source>
</evidence>
<gene>
    <name evidence="2" type="ORF">PLEPLA_LOCUS21937</name>
</gene>